<feature type="region of interest" description="Disordered" evidence="1">
    <location>
        <begin position="135"/>
        <end position="156"/>
    </location>
</feature>
<dbReference type="OrthoDB" id="245103at2759"/>
<dbReference type="EMBL" id="AUPL01000114">
    <property type="protein sequence ID" value="ESL12124.1"/>
    <property type="molecule type" value="Genomic_DNA"/>
</dbReference>
<keyword evidence="3" id="KW-1185">Reference proteome</keyword>
<evidence type="ECO:0000313" key="2">
    <source>
        <dbReference type="EMBL" id="ESL12124.1"/>
    </source>
</evidence>
<dbReference type="VEuPathDB" id="TriTrypDB:TRSC58_00114"/>
<feature type="region of interest" description="Disordered" evidence="1">
    <location>
        <begin position="236"/>
        <end position="356"/>
    </location>
</feature>
<reference evidence="2 3" key="1">
    <citation type="submission" date="2013-07" db="EMBL/GenBank/DDBJ databases">
        <authorList>
            <person name="Stoco P.H."/>
            <person name="Wagner G."/>
            <person name="Gerber A."/>
            <person name="Zaha A."/>
            <person name="Thompson C."/>
            <person name="Bartholomeu D.C."/>
            <person name="Luckemeyer D.D."/>
            <person name="Bahia D."/>
            <person name="Loreto E."/>
            <person name="Prestes E.B."/>
            <person name="Lima F.M."/>
            <person name="Rodrigues-Luiz G."/>
            <person name="Vallejo G.A."/>
            <person name="Filho J.F."/>
            <person name="Monteiro K.M."/>
            <person name="Tyler K.M."/>
            <person name="de Almeida L.G."/>
            <person name="Ortiz M.F."/>
            <person name="Siervo M.A."/>
            <person name="de Moraes M.H."/>
            <person name="Cunha O.L."/>
            <person name="Mendonca-Neto R."/>
            <person name="Silva R."/>
            <person name="Teixeira S.M."/>
            <person name="Murta S.M."/>
            <person name="Sincero T.C."/>
            <person name="Mendes T.A."/>
            <person name="Urmenyi T.P."/>
            <person name="Silva V.G."/>
            <person name="da Rocha W.D."/>
            <person name="Andersson B."/>
            <person name="Romanha A.J."/>
            <person name="Steindel M."/>
            <person name="de Vasconcelos A.T."/>
            <person name="Grisard E.C."/>
        </authorList>
    </citation>
    <scope>NUCLEOTIDE SEQUENCE [LARGE SCALE GENOMIC DNA]</scope>
    <source>
        <strain evidence="2 3">SC58</strain>
    </source>
</reference>
<feature type="compositionally biased region" description="Low complexity" evidence="1">
    <location>
        <begin position="323"/>
        <end position="340"/>
    </location>
</feature>
<name>A0A061JB52_TRYRA</name>
<proteinExistence type="predicted"/>
<sequence length="1135" mass="123510">MVQSAGLSRAYAVLRKLELLRQQDVLDPLPPDTDTDTDSTVSDAAQSNWRPALASSPLMAARHAAKKWPRRDASPIPAPQTGRIGWEQEAPYAPRRDEAGATELLRLQEEISTHSIDLPIVSDRCREPRLVQGRSYDTTESATTGRRISQHPTMNGRNPALQRVLQEIVAMRKQATGKAGSSGQGDVYKRPQQLSCEATDGVPCALSGGVRRAPSRLLSPSRDVVEDEDVFFDELPLSLPAGTRGTKRQEEGQHPEQRRGGPTQYRHEFSPADEEVASDDVSRTKAAEGQASAIVPQRHSPPRRTRDAPTFSAVSEHTKSLLRQQQQRQGEPQVEIQQQRGGQESRALKPHTQSELTLSTTFFSPITRVANRDEDLSPLPSRGLDFETVKGEILNPPLGAFVQEMTIMGSAEMQEKLRGMEGCCDVSAVRCRNWFALTALANAHGAVRHVMLPLLLAELTERAKSKEEDDYDANSRMSHILCALIGFGELAMSALSLLLEMLTNTIGCFRLVALAIRSVGGDEGLRALCRVAHCDRLDSCVRAAAVYGISTLAYPVLGHTTVYCVGASGLSDVAVFYQPAVPASYMEVESNGERRREPSLQCPPPYRPTHIILSAELVHKQLIRFTASRNFRRATSSYETLPLVLNDFAHDAPEACLQQGLPDDVQEALRQCALELDVPHALPRVLPFSYDPHYVGREEELFSIEETLMTILHDRGTPLDVVEQTLVSIASLPDFATTHAASPVLDYVVHCVSRFEQRDGGALYGEESVLVAGLVALGRMLRNEGTPPSVIDTACVVLLHNLASPSCRLRHASCIGLGEVGSVSNRPGDIVRALTASLSDATMNHETVAWALTRLGLRGVRVLLDRIASPVVAGAGGGRSSNGSNRPEINHDGQRHAAETLTISTRIIGARALGKVEFLTISLGIYEDARRLQKELVRGLAAIIASAQLEEEVALECAYALGAAVGVGVDGGTPTPCRDDEAANYYRSETPNEAFEVLKGLIEAVLLPLSVEKALFYTLCLYGGAHGELYVSQTAIQSSPAMLRAAAVFALRVSGGKVIRTVVMALNDDDANVRVEAFDTLDAIGVEAVLAVLRKRPHQHTHQVIVALRDCLLRDMGRETKRQAAQDLYAALLRA</sequence>
<feature type="region of interest" description="Disordered" evidence="1">
    <location>
        <begin position="26"/>
        <end position="82"/>
    </location>
</feature>
<dbReference type="SUPFAM" id="SSF48371">
    <property type="entry name" value="ARM repeat"/>
    <property type="match status" value="1"/>
</dbReference>
<comment type="caution">
    <text evidence="2">The sequence shown here is derived from an EMBL/GenBank/DDBJ whole genome shotgun (WGS) entry which is preliminary data.</text>
</comment>
<dbReference type="Gene3D" id="1.25.10.10">
    <property type="entry name" value="Leucine-rich Repeat Variant"/>
    <property type="match status" value="1"/>
</dbReference>
<evidence type="ECO:0000313" key="3">
    <source>
        <dbReference type="Proteomes" id="UP000031737"/>
    </source>
</evidence>
<protein>
    <recommendedName>
        <fullName evidence="4">Serine/arginine repetitive matrix protein 1</fullName>
    </recommendedName>
</protein>
<organism evidence="2 3">
    <name type="scientific">Trypanosoma rangeli SC58</name>
    <dbReference type="NCBI Taxonomy" id="429131"/>
    <lineage>
        <taxon>Eukaryota</taxon>
        <taxon>Discoba</taxon>
        <taxon>Euglenozoa</taxon>
        <taxon>Kinetoplastea</taxon>
        <taxon>Metakinetoplastina</taxon>
        <taxon>Trypanosomatida</taxon>
        <taxon>Trypanosomatidae</taxon>
        <taxon>Trypanosoma</taxon>
        <taxon>Herpetosoma</taxon>
    </lineage>
</organism>
<evidence type="ECO:0008006" key="4">
    <source>
        <dbReference type="Google" id="ProtNLM"/>
    </source>
</evidence>
<feature type="compositionally biased region" description="Basic and acidic residues" evidence="1">
    <location>
        <begin position="247"/>
        <end position="270"/>
    </location>
</feature>
<gene>
    <name evidence="2" type="ORF">TRSC58_00114</name>
</gene>
<evidence type="ECO:0000256" key="1">
    <source>
        <dbReference type="SAM" id="MobiDB-lite"/>
    </source>
</evidence>
<dbReference type="InterPro" id="IPR016024">
    <property type="entry name" value="ARM-type_fold"/>
</dbReference>
<dbReference type="InterPro" id="IPR011989">
    <property type="entry name" value="ARM-like"/>
</dbReference>
<accession>A0A061JB52</accession>
<dbReference type="AlphaFoldDB" id="A0A061JB52"/>
<feature type="region of interest" description="Disordered" evidence="1">
    <location>
        <begin position="874"/>
        <end position="893"/>
    </location>
</feature>
<dbReference type="Proteomes" id="UP000031737">
    <property type="component" value="Unassembled WGS sequence"/>
</dbReference>